<evidence type="ECO:0000313" key="3">
    <source>
        <dbReference type="Proteomes" id="UP000037737"/>
    </source>
</evidence>
<organism evidence="2 3">
    <name type="scientific">Microbacterium aurantiacum</name>
    <dbReference type="NCBI Taxonomy" id="162393"/>
    <lineage>
        <taxon>Bacteria</taxon>
        <taxon>Bacillati</taxon>
        <taxon>Actinomycetota</taxon>
        <taxon>Actinomycetes</taxon>
        <taxon>Micrococcales</taxon>
        <taxon>Microbacteriaceae</taxon>
        <taxon>Microbacterium</taxon>
    </lineage>
</organism>
<keyword evidence="3" id="KW-1185">Reference proteome</keyword>
<dbReference type="EMBL" id="LAVO01000011">
    <property type="protein sequence ID" value="KOS10457.1"/>
    <property type="molecule type" value="Genomic_DNA"/>
</dbReference>
<dbReference type="Pfam" id="PF07811">
    <property type="entry name" value="TadE"/>
    <property type="match status" value="1"/>
</dbReference>
<evidence type="ECO:0000313" key="2">
    <source>
        <dbReference type="EMBL" id="KOS10457.1"/>
    </source>
</evidence>
<evidence type="ECO:0000259" key="1">
    <source>
        <dbReference type="Pfam" id="PF07811"/>
    </source>
</evidence>
<reference evidence="2" key="1">
    <citation type="submission" date="2015-04" db="EMBL/GenBank/DDBJ databases">
        <title>Complete genome sequence of Microbacterium chocolatum SIT 101, a bacterium enantioselectively hydrolyzing mesomeric diesters.</title>
        <authorList>
            <person name="Li X."/>
            <person name="Xu Y."/>
        </authorList>
    </citation>
    <scope>NUCLEOTIDE SEQUENCE [LARGE SCALE GENOMIC DNA]</scope>
    <source>
        <strain evidence="2">SIT 101</strain>
    </source>
</reference>
<comment type="caution">
    <text evidence="2">The sequence shown here is derived from an EMBL/GenBank/DDBJ whole genome shotgun (WGS) entry which is preliminary data.</text>
</comment>
<name>A0A0M8MHY9_9MICO</name>
<dbReference type="PATRIC" id="fig|84292.3.peg.2288"/>
<dbReference type="InterPro" id="IPR012495">
    <property type="entry name" value="TadE-like_dom"/>
</dbReference>
<dbReference type="KEGG" id="mcw:A8L33_11790"/>
<feature type="domain" description="TadE-like" evidence="1">
    <location>
        <begin position="2"/>
        <end position="38"/>
    </location>
</feature>
<sequence>MEFILVGLILTALTLGVLQLGLAVYVRNVVHDAAVEGAFHAALADTEDREGIERTRQVITRAIGTAYAEDIALTESVVSGAPTVTVRVRAPLPVLGLWGVPGAWEVSANAPAESFD</sequence>
<dbReference type="Proteomes" id="UP000037737">
    <property type="component" value="Unassembled WGS sequence"/>
</dbReference>
<dbReference type="OrthoDB" id="3826566at2"/>
<protein>
    <submittedName>
        <fullName evidence="2">TadE family protein</fullName>
    </submittedName>
</protein>
<accession>A0A0M8MHY9</accession>
<gene>
    <name evidence="2" type="ORF">XI38_11235</name>
</gene>
<proteinExistence type="predicted"/>
<dbReference type="AlphaFoldDB" id="A0A0M8MHY9"/>